<comment type="subcellular location">
    <subcellularLocation>
        <location evidence="1">Membrane</location>
        <topology evidence="1">Single-pass membrane protein</topology>
    </subcellularLocation>
</comment>
<feature type="transmembrane region" description="Helical" evidence="6">
    <location>
        <begin position="32"/>
        <end position="54"/>
    </location>
</feature>
<dbReference type="GO" id="GO:0009506">
    <property type="term" value="C:plasmodesma"/>
    <property type="evidence" value="ECO:0007669"/>
    <property type="project" value="TreeGrafter"/>
</dbReference>
<proteinExistence type="predicted"/>
<dbReference type="PANTHER" id="PTHR31415">
    <property type="entry name" value="OS05G0367900 PROTEIN"/>
    <property type="match status" value="1"/>
</dbReference>
<reference evidence="8 9" key="1">
    <citation type="submission" date="2024-01" db="EMBL/GenBank/DDBJ databases">
        <title>Genome assemblies of Stephania.</title>
        <authorList>
            <person name="Yang L."/>
        </authorList>
    </citation>
    <scope>NUCLEOTIDE SEQUENCE [LARGE SCALE GENOMIC DNA]</scope>
    <source>
        <strain evidence="8">YNDBR</strain>
        <tissue evidence="8">Leaf</tissue>
    </source>
</reference>
<dbReference type="AlphaFoldDB" id="A0AAP0IV64"/>
<dbReference type="InterPro" id="IPR004864">
    <property type="entry name" value="LEA_2"/>
</dbReference>
<dbReference type="InterPro" id="IPR044839">
    <property type="entry name" value="NDR1-like"/>
</dbReference>
<evidence type="ECO:0000256" key="4">
    <source>
        <dbReference type="ARBA" id="ARBA00023136"/>
    </source>
</evidence>
<dbReference type="GO" id="GO:0098542">
    <property type="term" value="P:defense response to other organism"/>
    <property type="evidence" value="ECO:0007669"/>
    <property type="project" value="InterPro"/>
</dbReference>
<comment type="caution">
    <text evidence="8">The sequence shown here is derived from an EMBL/GenBank/DDBJ whole genome shotgun (WGS) entry which is preliminary data.</text>
</comment>
<dbReference type="Proteomes" id="UP001420932">
    <property type="component" value="Unassembled WGS sequence"/>
</dbReference>
<accession>A0AAP0IV64</accession>
<evidence type="ECO:0000259" key="7">
    <source>
        <dbReference type="Pfam" id="PF03168"/>
    </source>
</evidence>
<keyword evidence="9" id="KW-1185">Reference proteome</keyword>
<protein>
    <recommendedName>
        <fullName evidence="7">Late embryogenesis abundant protein LEA-2 subgroup domain-containing protein</fullName>
    </recommendedName>
</protein>
<dbReference type="GO" id="GO:0005886">
    <property type="term" value="C:plasma membrane"/>
    <property type="evidence" value="ECO:0007669"/>
    <property type="project" value="TreeGrafter"/>
</dbReference>
<evidence type="ECO:0000313" key="9">
    <source>
        <dbReference type="Proteomes" id="UP001420932"/>
    </source>
</evidence>
<gene>
    <name evidence="8" type="ORF">Syun_019961</name>
</gene>
<dbReference type="Pfam" id="PF03168">
    <property type="entry name" value="LEA_2"/>
    <property type="match status" value="1"/>
</dbReference>
<feature type="compositionally biased region" description="Basic residues" evidence="5">
    <location>
        <begin position="11"/>
        <end position="20"/>
    </location>
</feature>
<evidence type="ECO:0000256" key="1">
    <source>
        <dbReference type="ARBA" id="ARBA00004167"/>
    </source>
</evidence>
<organism evidence="8 9">
    <name type="scientific">Stephania yunnanensis</name>
    <dbReference type="NCBI Taxonomy" id="152371"/>
    <lineage>
        <taxon>Eukaryota</taxon>
        <taxon>Viridiplantae</taxon>
        <taxon>Streptophyta</taxon>
        <taxon>Embryophyta</taxon>
        <taxon>Tracheophyta</taxon>
        <taxon>Spermatophyta</taxon>
        <taxon>Magnoliopsida</taxon>
        <taxon>Ranunculales</taxon>
        <taxon>Menispermaceae</taxon>
        <taxon>Menispermoideae</taxon>
        <taxon>Cissampelideae</taxon>
        <taxon>Stephania</taxon>
    </lineage>
</organism>
<feature type="domain" description="Late embryogenesis abundant protein LEA-2 subgroup" evidence="7">
    <location>
        <begin position="89"/>
        <end position="189"/>
    </location>
</feature>
<evidence type="ECO:0000256" key="5">
    <source>
        <dbReference type="SAM" id="MobiDB-lite"/>
    </source>
</evidence>
<evidence type="ECO:0000256" key="3">
    <source>
        <dbReference type="ARBA" id="ARBA00022989"/>
    </source>
</evidence>
<evidence type="ECO:0000313" key="8">
    <source>
        <dbReference type="EMBL" id="KAK9122344.1"/>
    </source>
</evidence>
<feature type="region of interest" description="Disordered" evidence="5">
    <location>
        <begin position="1"/>
        <end position="20"/>
    </location>
</feature>
<keyword evidence="2 6" id="KW-0812">Transmembrane</keyword>
<sequence length="216" mass="24291">MSQHDLEKSPRHCASHHHHHGGFKLSKFYKRLFYGLSTICISVLTLVFLIWLILRPSKPHFYLKQADLYQLNVTTPHLLNSSMQITLVSKNPNERVGVYYDELGVYASYKGQQITVGTFIPPFYQGHKDTNLLTASLIGSGLPVAPSLGYDVGRDQTAGRLELSLRVDGRLRWKVGTWVSSRYRFTVECITIMGFSQNISSVPLNSIEGAQCSTTV</sequence>
<name>A0AAP0IV64_9MAGN</name>
<evidence type="ECO:0000256" key="6">
    <source>
        <dbReference type="SAM" id="Phobius"/>
    </source>
</evidence>
<evidence type="ECO:0000256" key="2">
    <source>
        <dbReference type="ARBA" id="ARBA00022692"/>
    </source>
</evidence>
<keyword evidence="4 6" id="KW-0472">Membrane</keyword>
<dbReference type="PANTHER" id="PTHR31415:SF20">
    <property type="entry name" value="NDR1_HIN1-LIKE PROTEIN 26"/>
    <property type="match status" value="1"/>
</dbReference>
<dbReference type="EMBL" id="JBBNAF010000008">
    <property type="protein sequence ID" value="KAK9122344.1"/>
    <property type="molecule type" value="Genomic_DNA"/>
</dbReference>
<keyword evidence="3 6" id="KW-1133">Transmembrane helix</keyword>
<feature type="compositionally biased region" description="Basic and acidic residues" evidence="5">
    <location>
        <begin position="1"/>
        <end position="10"/>
    </location>
</feature>